<dbReference type="SUPFAM" id="SSF141673">
    <property type="entry name" value="MOSC N-terminal domain-like"/>
    <property type="match status" value="1"/>
</dbReference>
<evidence type="ECO:0000256" key="3">
    <source>
        <dbReference type="ARBA" id="ARBA00023150"/>
    </source>
</evidence>
<gene>
    <name evidence="4" type="primary">mal</name>
    <name evidence="6" type="ORF">RUM44_001184</name>
</gene>
<comment type="catalytic activity">
    <reaction evidence="4">
        <text>Mo-molybdopterin + L-cysteine + AH2 = thio-Mo-molybdopterin + L-alanine + A + H2O</text>
        <dbReference type="Rhea" id="RHEA:42636"/>
        <dbReference type="ChEBI" id="CHEBI:13193"/>
        <dbReference type="ChEBI" id="CHEBI:15377"/>
        <dbReference type="ChEBI" id="CHEBI:17499"/>
        <dbReference type="ChEBI" id="CHEBI:35235"/>
        <dbReference type="ChEBI" id="CHEBI:57972"/>
        <dbReference type="ChEBI" id="CHEBI:71302"/>
        <dbReference type="ChEBI" id="CHEBI:82685"/>
        <dbReference type="EC" id="2.8.1.9"/>
    </reaction>
</comment>
<comment type="cofactor">
    <cofactor evidence="4">
        <name>pyridoxal 5'-phosphate</name>
        <dbReference type="ChEBI" id="CHEBI:597326"/>
    </cofactor>
</comment>
<keyword evidence="2 4" id="KW-0663">Pyridoxal phosphate</keyword>
<dbReference type="InterPro" id="IPR028886">
    <property type="entry name" value="MoCo_sulfurase"/>
</dbReference>
<keyword evidence="7" id="KW-1185">Reference proteome</keyword>
<proteinExistence type="inferred from homology"/>
<feature type="domain" description="MOSC" evidence="5">
    <location>
        <begin position="692"/>
        <end position="756"/>
    </location>
</feature>
<evidence type="ECO:0000259" key="5">
    <source>
        <dbReference type="PROSITE" id="PS51340"/>
    </source>
</evidence>
<dbReference type="Gene3D" id="3.40.640.10">
    <property type="entry name" value="Type I PLP-dependent aspartate aminotransferase-like (Major domain)"/>
    <property type="match status" value="1"/>
</dbReference>
<dbReference type="InterPro" id="IPR015422">
    <property type="entry name" value="PyrdxlP-dep_Trfase_small"/>
</dbReference>
<dbReference type="HAMAP" id="MF_03050">
    <property type="entry name" value="MOCOS"/>
    <property type="match status" value="1"/>
</dbReference>
<accession>A0ABR1B6T1</accession>
<dbReference type="EC" id="2.8.1.9" evidence="4"/>
<comment type="function">
    <text evidence="4">Sulfurates the molybdenum cofactor. Sulfation of molybdenum is essential for xanthine dehydrogenase (XDH) and aldehyde oxidase (ADO) enzymes in which molybdenum cofactor is liganded by 1 oxygen and 1 sulfur atom in active form.</text>
</comment>
<protein>
    <recommendedName>
        <fullName evidence="4">Molybdenum cofactor sulfurase</fullName>
        <shortName evidence="4">MCS</shortName>
        <shortName evidence="4">MOS</shortName>
        <shortName evidence="4">MoCo sulfurase</shortName>
        <ecNumber evidence="4">2.8.1.9</ecNumber>
    </recommendedName>
    <alternativeName>
        <fullName evidence="4">Molybdenum cofactor sulfurtransferase</fullName>
    </alternativeName>
    <alternativeName>
        <fullName evidence="4">Protein maroon-like</fullName>
        <shortName evidence="4">Ma-l</shortName>
    </alternativeName>
</protein>
<feature type="active site" evidence="4">
    <location>
        <position position="421"/>
    </location>
</feature>
<keyword evidence="3 4" id="KW-0501">Molybdenum cofactor biosynthesis</keyword>
<organism evidence="6 7">
    <name type="scientific">Polyplax serrata</name>
    <name type="common">Common mouse louse</name>
    <dbReference type="NCBI Taxonomy" id="468196"/>
    <lineage>
        <taxon>Eukaryota</taxon>
        <taxon>Metazoa</taxon>
        <taxon>Ecdysozoa</taxon>
        <taxon>Arthropoda</taxon>
        <taxon>Hexapoda</taxon>
        <taxon>Insecta</taxon>
        <taxon>Pterygota</taxon>
        <taxon>Neoptera</taxon>
        <taxon>Paraneoptera</taxon>
        <taxon>Psocodea</taxon>
        <taxon>Troctomorpha</taxon>
        <taxon>Phthiraptera</taxon>
        <taxon>Anoplura</taxon>
        <taxon>Polyplacidae</taxon>
        <taxon>Polyplax</taxon>
    </lineage>
</organism>
<evidence type="ECO:0000256" key="1">
    <source>
        <dbReference type="ARBA" id="ARBA00022679"/>
    </source>
</evidence>
<evidence type="ECO:0000256" key="4">
    <source>
        <dbReference type="HAMAP-Rule" id="MF_03050"/>
    </source>
</evidence>
<dbReference type="InterPro" id="IPR005303">
    <property type="entry name" value="MOCOS_middle"/>
</dbReference>
<reference evidence="6 7" key="1">
    <citation type="submission" date="2023-09" db="EMBL/GenBank/DDBJ databases">
        <title>Genomes of two closely related lineages of the louse Polyplax serrata with different host specificities.</title>
        <authorList>
            <person name="Martinu J."/>
            <person name="Tarabai H."/>
            <person name="Stefka J."/>
            <person name="Hypsa V."/>
        </authorList>
    </citation>
    <scope>NUCLEOTIDE SEQUENCE [LARGE SCALE GENOMIC DNA]</scope>
    <source>
        <strain evidence="6">98ZLc_SE</strain>
    </source>
</reference>
<dbReference type="InterPro" id="IPR015421">
    <property type="entry name" value="PyrdxlP-dep_Trfase_major"/>
</dbReference>
<dbReference type="Pfam" id="PF03473">
    <property type="entry name" value="MOSC"/>
    <property type="match status" value="1"/>
</dbReference>
<evidence type="ECO:0000256" key="2">
    <source>
        <dbReference type="ARBA" id="ARBA00022898"/>
    </source>
</evidence>
<dbReference type="PANTHER" id="PTHR14237">
    <property type="entry name" value="MOLYBDOPTERIN COFACTOR SULFURASE MOSC"/>
    <property type="match status" value="1"/>
</dbReference>
<keyword evidence="1 4" id="KW-0808">Transferase</keyword>
<feature type="modified residue" description="N6-(pyridoxal phosphate)lysine" evidence="4">
    <location>
        <position position="261"/>
    </location>
</feature>
<dbReference type="SUPFAM" id="SSF53383">
    <property type="entry name" value="PLP-dependent transferases"/>
    <property type="match status" value="1"/>
</dbReference>
<dbReference type="InterPro" id="IPR000192">
    <property type="entry name" value="Aminotrans_V_dom"/>
</dbReference>
<dbReference type="Proteomes" id="UP001359485">
    <property type="component" value="Unassembled WGS sequence"/>
</dbReference>
<dbReference type="Pfam" id="PF03476">
    <property type="entry name" value="MOSC_N"/>
    <property type="match status" value="1"/>
</dbReference>
<dbReference type="Gene3D" id="3.90.1150.10">
    <property type="entry name" value="Aspartate Aminotransferase, domain 1"/>
    <property type="match status" value="1"/>
</dbReference>
<dbReference type="InterPro" id="IPR015424">
    <property type="entry name" value="PyrdxlP-dep_Trfase"/>
</dbReference>
<dbReference type="EMBL" id="JAWJWF010000003">
    <property type="protein sequence ID" value="KAK6635930.1"/>
    <property type="molecule type" value="Genomic_DNA"/>
</dbReference>
<comment type="similarity">
    <text evidence="4">Belongs to the class-V pyridoxal-phosphate-dependent aminotransferase family. MOCOS subfamily.</text>
</comment>
<comment type="caution">
    <text evidence="6">The sequence shown here is derived from an EMBL/GenBank/DDBJ whole genome shotgun (WGS) entry which is preliminary data.</text>
</comment>
<evidence type="ECO:0000313" key="6">
    <source>
        <dbReference type="EMBL" id="KAK6635930.1"/>
    </source>
</evidence>
<dbReference type="PANTHER" id="PTHR14237:SF80">
    <property type="entry name" value="MOLYBDENUM COFACTOR SULFURASE"/>
    <property type="match status" value="1"/>
</dbReference>
<sequence length="756" mass="85959">MERVYDEAIETKIRHEFSGSKDICYLDHAGATLYSDTQIKNICDDLLSNVYGNPHSLHYSSKQSSDLVDQVRRRILKHFNTSLDEYSLIFTSGATAAIKLLLENFYWQADNENESSFDNESKLYNVDSTPPGAYIYTQSNHTSIVGGREIAKFNQIPFFCLGYNETNELLDTIDFSVNTKTPARSNSIFAYPAQCNFSGKKYPLGWIKKVQNGILDSYGLPKNERRYSKWFCLLDAATFCSTNPLDLSRFTPDFVCISFYKIFGYPTGLGALLVRNTSAYTLKKRYFGGGTVEIALPFQNYHRNRRVLHERFEDGTIPFLSIIALDHGLNTLNRLNLKMCLISHHVFELAKYAAKKLKSLTHWNGAPAVELYADTNYDDIREQGGIVNFNLKRANSQYIGFVEVLHTANLRKVYVRTGCFCNLGACQRHLHLSDADLKYYYQAGHVCGDSKDLIDGKPTGSIRISFGYMTTQNDVDKLVDMISESFVEVTPQVIPHKKRIFGKEQMQLSRILLYPIKSCRAMEVRSWQLNSKGLVYDREWMIITSGGICLTQKQEPKLCMICPELNLKQQTLTLRFDTDEDTITIPIDNGSLCTSYDLCESKVCNNVIQAVDCGDEVSGWLSYHLNTIGLRLVRQAKEDMRQLKMSRKHMSDEEETSGKLSLANQAQFLLVNNESIRWLQQLIGQDNDIDVVQGPCGRCQMICIDQKTGEKNRKPLVTLSRALSGKLQFGIYLIRVFSEKDEAEITLKVGDSIQVE</sequence>
<dbReference type="PROSITE" id="PS51340">
    <property type="entry name" value="MOSC"/>
    <property type="match status" value="1"/>
</dbReference>
<dbReference type="Pfam" id="PF00266">
    <property type="entry name" value="Aminotran_5"/>
    <property type="match status" value="2"/>
</dbReference>
<evidence type="ECO:0000313" key="7">
    <source>
        <dbReference type="Proteomes" id="UP001359485"/>
    </source>
</evidence>
<name>A0ABR1B6T1_POLSC</name>
<dbReference type="InterPro" id="IPR005302">
    <property type="entry name" value="MoCF_Sase_C"/>
</dbReference>